<evidence type="ECO:0000313" key="2">
    <source>
        <dbReference type="Proteomes" id="UP000027821"/>
    </source>
</evidence>
<dbReference type="EMBL" id="JMIH01000015">
    <property type="protein sequence ID" value="KEO74466.1"/>
    <property type="molecule type" value="Genomic_DNA"/>
</dbReference>
<accession>A0A074KWV6</accession>
<dbReference type="AlphaFoldDB" id="A0A074KWV6"/>
<keyword evidence="2" id="KW-1185">Reference proteome</keyword>
<protein>
    <submittedName>
        <fullName evidence="1">Uncharacterized protein</fullName>
    </submittedName>
</protein>
<organism evidence="1 2">
    <name type="scientific">Anditalea andensis</name>
    <dbReference type="NCBI Taxonomy" id="1048983"/>
    <lineage>
        <taxon>Bacteria</taxon>
        <taxon>Pseudomonadati</taxon>
        <taxon>Bacteroidota</taxon>
        <taxon>Cytophagia</taxon>
        <taxon>Cytophagales</taxon>
        <taxon>Cytophagaceae</taxon>
        <taxon>Anditalea</taxon>
    </lineage>
</organism>
<reference evidence="1 2" key="1">
    <citation type="submission" date="2014-04" db="EMBL/GenBank/DDBJ databases">
        <title>Characterization and application of a salt tolerant electro-active bacterium.</title>
        <authorList>
            <person name="Yang L."/>
            <person name="Wei S."/>
            <person name="Tay Q.X.M."/>
        </authorList>
    </citation>
    <scope>NUCLEOTIDE SEQUENCE [LARGE SCALE GENOMIC DNA]</scope>
    <source>
        <strain evidence="1 2">LY1</strain>
    </source>
</reference>
<gene>
    <name evidence="1" type="ORF">EL17_06935</name>
</gene>
<name>A0A074KWV6_9BACT</name>
<dbReference type="RefSeq" id="WP_164675006.1">
    <property type="nucleotide sequence ID" value="NZ_JMIH01000015.1"/>
</dbReference>
<proteinExistence type="predicted"/>
<sequence>MIQTIYKSKSLRIFSFLMILSVLSMSFRTKEDVNIIIPSGTVIPLENANEINSSTLVAGQTMDFFVRNDVKVEGSTVIKRGSLARGQVVRVQKAKGLGKEGFVEVEIRSVQAVDDSEILLTGARLFEEGDDRQTAAILLGVLVCILFLTMKGKNAVIPKGYAVDARVANDFQISVN</sequence>
<dbReference type="Proteomes" id="UP000027821">
    <property type="component" value="Unassembled WGS sequence"/>
</dbReference>
<comment type="caution">
    <text evidence="1">The sequence shown here is derived from an EMBL/GenBank/DDBJ whole genome shotgun (WGS) entry which is preliminary data.</text>
</comment>
<dbReference type="eggNOG" id="ENOG50331B7">
    <property type="taxonomic scope" value="Bacteria"/>
</dbReference>
<evidence type="ECO:0000313" key="1">
    <source>
        <dbReference type="EMBL" id="KEO74466.1"/>
    </source>
</evidence>